<evidence type="ECO:0000313" key="5">
    <source>
        <dbReference type="EMBL" id="MBK7274623.1"/>
    </source>
</evidence>
<dbReference type="GO" id="GO:0032259">
    <property type="term" value="P:methylation"/>
    <property type="evidence" value="ECO:0007669"/>
    <property type="project" value="UniProtKB-KW"/>
</dbReference>
<dbReference type="InterPro" id="IPR029063">
    <property type="entry name" value="SAM-dependent_MTases_sf"/>
</dbReference>
<dbReference type="EMBL" id="JADIXZ010000006">
    <property type="protein sequence ID" value="MBK6301968.1"/>
    <property type="molecule type" value="Genomic_DNA"/>
</dbReference>
<dbReference type="Proteomes" id="UP000726105">
    <property type="component" value="Unassembled WGS sequence"/>
</dbReference>
<name>A0A935CEH0_9MICO</name>
<dbReference type="GO" id="GO:0008168">
    <property type="term" value="F:methyltransferase activity"/>
    <property type="evidence" value="ECO:0007669"/>
    <property type="project" value="UniProtKB-KW"/>
</dbReference>
<dbReference type="AlphaFoldDB" id="A0A935CEH0"/>
<sequence length="261" mass="27345">MSEEQQRRARRAATGVRTAALWAAVKDLVTERAAALGRPLRVLDLGGGTGELAVPLAELGPDLVADVTVVDPSPDALAALGRRAAESGVQARVHGSQGDADTLADLLPERAFDLVCCHGVLEVVDDPTATLRVLADALADDGHLSLLVAGRLATVWARALAGEFGQAHTALTSPDGRWGAHDPLPRRFDLAQLRALVESAGLQVEHWHGVRLLADLVPSTSIDTDAERAALVALEEALAGHPAYPFLGELGAALHLLARRG</sequence>
<dbReference type="Pfam" id="PF13489">
    <property type="entry name" value="Methyltransf_23"/>
    <property type="match status" value="1"/>
</dbReference>
<dbReference type="Gene3D" id="3.40.50.150">
    <property type="entry name" value="Vaccinia Virus protein VP39"/>
    <property type="match status" value="1"/>
</dbReference>
<comment type="caution">
    <text evidence="4">The sequence shown here is derived from an EMBL/GenBank/DDBJ whole genome shotgun (WGS) entry which is preliminary data.</text>
</comment>
<keyword evidence="1 4" id="KW-0489">Methyltransferase</keyword>
<proteinExistence type="predicted"/>
<keyword evidence="3" id="KW-0949">S-adenosyl-L-methionine</keyword>
<evidence type="ECO:0000256" key="1">
    <source>
        <dbReference type="ARBA" id="ARBA00022603"/>
    </source>
</evidence>
<evidence type="ECO:0000256" key="2">
    <source>
        <dbReference type="ARBA" id="ARBA00022679"/>
    </source>
</evidence>
<dbReference type="Proteomes" id="UP000718281">
    <property type="component" value="Unassembled WGS sequence"/>
</dbReference>
<evidence type="ECO:0000313" key="4">
    <source>
        <dbReference type="EMBL" id="MBK6301968.1"/>
    </source>
</evidence>
<dbReference type="EMBL" id="JADJIB010000010">
    <property type="protein sequence ID" value="MBK7274623.1"/>
    <property type="molecule type" value="Genomic_DNA"/>
</dbReference>
<gene>
    <name evidence="4" type="ORF">IPF40_13330</name>
    <name evidence="5" type="ORF">IPI13_16205</name>
</gene>
<dbReference type="CDD" id="cd02440">
    <property type="entry name" value="AdoMet_MTases"/>
    <property type="match status" value="1"/>
</dbReference>
<reference evidence="6 7" key="1">
    <citation type="submission" date="2020-10" db="EMBL/GenBank/DDBJ databases">
        <title>Connecting structure to function with the recovery of over 1000 high-quality activated sludge metagenome-assembled genomes encoding full-length rRNA genes using long-read sequencing.</title>
        <authorList>
            <person name="Singleton C.M."/>
            <person name="Petriglieri F."/>
            <person name="Kristensen J.M."/>
            <person name="Kirkegaard R.H."/>
            <person name="Michaelsen T.Y."/>
            <person name="Andersen M.H."/>
            <person name="Karst S.M."/>
            <person name="Dueholm M.S."/>
            <person name="Nielsen P.H."/>
            <person name="Albertsen M."/>
        </authorList>
    </citation>
    <scope>NUCLEOTIDE SEQUENCE [LARGE SCALE GENOMIC DNA]</scope>
    <source>
        <strain evidence="4">AalE_18-Q3-R2-46_BAT3C.188</strain>
        <strain evidence="5">Ega_18-Q3-R5-49_MAXAC.001</strain>
    </source>
</reference>
<dbReference type="PANTHER" id="PTHR43464:SF19">
    <property type="entry name" value="UBIQUINONE BIOSYNTHESIS O-METHYLTRANSFERASE, MITOCHONDRIAL"/>
    <property type="match status" value="1"/>
</dbReference>
<accession>A0A935CEH0</accession>
<protein>
    <submittedName>
        <fullName evidence="4">Methyltransferase domain-containing protein</fullName>
    </submittedName>
</protein>
<organism evidence="4 6">
    <name type="scientific">Candidatus Phosphoribacter hodrii</name>
    <dbReference type="NCBI Taxonomy" id="2953743"/>
    <lineage>
        <taxon>Bacteria</taxon>
        <taxon>Bacillati</taxon>
        <taxon>Actinomycetota</taxon>
        <taxon>Actinomycetes</taxon>
        <taxon>Micrococcales</taxon>
        <taxon>Dermatophilaceae</taxon>
        <taxon>Candidatus Phosphoribacter</taxon>
    </lineage>
</organism>
<evidence type="ECO:0000256" key="3">
    <source>
        <dbReference type="ARBA" id="ARBA00022691"/>
    </source>
</evidence>
<dbReference type="SUPFAM" id="SSF53335">
    <property type="entry name" value="S-adenosyl-L-methionine-dependent methyltransferases"/>
    <property type="match status" value="1"/>
</dbReference>
<evidence type="ECO:0000313" key="7">
    <source>
        <dbReference type="Proteomes" id="UP000726105"/>
    </source>
</evidence>
<dbReference type="PANTHER" id="PTHR43464">
    <property type="entry name" value="METHYLTRANSFERASE"/>
    <property type="match status" value="1"/>
</dbReference>
<keyword evidence="2" id="KW-0808">Transferase</keyword>
<evidence type="ECO:0000313" key="6">
    <source>
        <dbReference type="Proteomes" id="UP000718281"/>
    </source>
</evidence>